<organism evidence="1 2">
    <name type="scientific">Paraburkholderia caribensis MBA4</name>
    <dbReference type="NCBI Taxonomy" id="1323664"/>
    <lineage>
        <taxon>Bacteria</taxon>
        <taxon>Pseudomonadati</taxon>
        <taxon>Pseudomonadota</taxon>
        <taxon>Betaproteobacteria</taxon>
        <taxon>Burkholderiales</taxon>
        <taxon>Burkholderiaceae</taxon>
        <taxon>Paraburkholderia</taxon>
    </lineage>
</organism>
<evidence type="ECO:0000313" key="1">
    <source>
        <dbReference type="EMBL" id="ALL63478.1"/>
    </source>
</evidence>
<name>A0A0P0R657_9BURK</name>
<sequence>MFIELHLVRTLTTCGYASGKTLIRFGKPVLSTEKQFAC</sequence>
<proteinExistence type="predicted"/>
<dbReference type="AlphaFoldDB" id="A0A0P0R657"/>
<dbReference type="Proteomes" id="UP000019146">
    <property type="component" value="Chromosome 1"/>
</dbReference>
<reference evidence="1 2" key="1">
    <citation type="journal article" date="2014" name="Genome Announc.">
        <title>Draft Genome Sequence of the Haloacid-Degrading Burkholderia caribensis Strain MBA4.</title>
        <authorList>
            <person name="Pan Y."/>
            <person name="Kong K.F."/>
            <person name="Tsang J.S."/>
        </authorList>
    </citation>
    <scope>NUCLEOTIDE SEQUENCE [LARGE SCALE GENOMIC DNA]</scope>
    <source>
        <strain evidence="1 2">MBA4</strain>
    </source>
</reference>
<protein>
    <submittedName>
        <fullName evidence="1">Uncharacterized protein</fullName>
    </submittedName>
</protein>
<accession>A0A0P0R657</accession>
<dbReference type="KEGG" id="bcai:K788_0003530"/>
<dbReference type="EMBL" id="CP012746">
    <property type="protein sequence ID" value="ALL63478.1"/>
    <property type="molecule type" value="Genomic_DNA"/>
</dbReference>
<gene>
    <name evidence="1" type="ORF">K788_0003530</name>
</gene>
<evidence type="ECO:0000313" key="2">
    <source>
        <dbReference type="Proteomes" id="UP000019146"/>
    </source>
</evidence>